<sequence>MEWPFLLLSLVAIGYGQPSLAQIRADSSLPTNSRVRRQGNTTIITEGTRTGNNLFHSFEDFSILRNQTASFRNIDSSVTHIFSRVTGGSASRINGLLEALQANGQVSSANFFLINPRGVLFGRHAALNLGGSFLASTAESIRFADGVEFSAVNLQQSPLLTVSVPVGLQFGRPRLLRNESRSNLVRPFGEPIAGGLQVAPGETLALVGGQVDVSGGYLTAPGGRVELGSVASGEVAIRETPLGWELNYPAAAQFGTINFSNQATVNATDLTGNRPGGSIQIRADQLNIMGSTVIVSDTLAGNRPGQPLVIRAEQVNLSEFSLLSTATFANSNTGNSGSIRLQTERLAMQSGSQITTVTAGAGNAGHLSIVAEAIELNGRGGAIISPTALLSTALEGSSGRGGNLTLSTRSLRLAAGAEIAADTSGAGRAGALRIRATTIDLDGVLRNSRGRVVVREGRPFSTGIFADSNETATGRGGSIQISTKRLRLSNGAVIQTNSEGVGDAGNLTIRAAESVELTGAAGPGLPPTTIFAASGGLPSIQGGGEPTATGRGGTLTIQTPNLEVQNGAVIAVSSLNPDELAAGAGSLNIQAEQIRLDRRGRLVAESASGQGGDIDLRIQEALVLRRNSQVSTSAGVESRGGDGGNLTIDTGFILAAPVEDSDIRANAFTGRGGRVTITADAILGTTPQPQPTNLSDITASSTFGTPGEVIIRSPNVNPGTTTPALASVPLSDRPAQGCEVVQSSSRAEFFTTGRSGLSPTPYEPLSDSEILADLRFPQAETAPADAAPIVEAAGWQMNEGIIVLVANTPVSSQHCHLR</sequence>
<feature type="domain" description="Filamentous haemagglutinin FhaB/tRNA nuclease CdiA-like TPS" evidence="1">
    <location>
        <begin position="26"/>
        <end position="144"/>
    </location>
</feature>
<dbReference type="NCBIfam" id="TIGR01901">
    <property type="entry name" value="adhes_NPXG"/>
    <property type="match status" value="1"/>
</dbReference>
<evidence type="ECO:0000313" key="2">
    <source>
        <dbReference type="EMBL" id="WNZ21614.1"/>
    </source>
</evidence>
<dbReference type="SUPFAM" id="SSF51126">
    <property type="entry name" value="Pectin lyase-like"/>
    <property type="match status" value="3"/>
</dbReference>
<reference evidence="2" key="1">
    <citation type="submission" date="2020-05" db="EMBL/GenBank/DDBJ databases">
        <authorList>
            <person name="Zhu T."/>
            <person name="Keshari N."/>
            <person name="Lu X."/>
        </authorList>
    </citation>
    <scope>NUCLEOTIDE SEQUENCE</scope>
    <source>
        <strain evidence="2">NK1-12</strain>
    </source>
</reference>
<accession>A0AA97AEW0</accession>
<name>A0AA97AEW0_9CYAN</name>
<proteinExistence type="predicted"/>
<dbReference type="InterPro" id="IPR008638">
    <property type="entry name" value="FhaB/CdiA-like_TPS"/>
</dbReference>
<dbReference type="InterPro" id="IPR012334">
    <property type="entry name" value="Pectin_lyas_fold"/>
</dbReference>
<evidence type="ECO:0000259" key="1">
    <source>
        <dbReference type="SMART" id="SM00912"/>
    </source>
</evidence>
<dbReference type="SMART" id="SM00912">
    <property type="entry name" value="Haemagg_act"/>
    <property type="match status" value="1"/>
</dbReference>
<dbReference type="Gene3D" id="2.160.20.10">
    <property type="entry name" value="Single-stranded right-handed beta-helix, Pectin lyase-like"/>
    <property type="match status" value="3"/>
</dbReference>
<dbReference type="AlphaFoldDB" id="A0AA97AEW0"/>
<dbReference type="InterPro" id="IPR011050">
    <property type="entry name" value="Pectin_lyase_fold/virulence"/>
</dbReference>
<dbReference type="Pfam" id="PF05860">
    <property type="entry name" value="TPS"/>
    <property type="match status" value="1"/>
</dbReference>
<gene>
    <name evidence="2" type="ORF">HJG54_01150</name>
</gene>
<dbReference type="EMBL" id="CP053586">
    <property type="protein sequence ID" value="WNZ21614.1"/>
    <property type="molecule type" value="Genomic_DNA"/>
</dbReference>
<dbReference type="RefSeq" id="WP_316432873.1">
    <property type="nucleotide sequence ID" value="NZ_CP053586.1"/>
</dbReference>
<protein>
    <submittedName>
        <fullName evidence="2">S-layer family protein</fullName>
    </submittedName>
</protein>
<organism evidence="2">
    <name type="scientific">Leptolyngbya sp. NK1-12</name>
    <dbReference type="NCBI Taxonomy" id="2547451"/>
    <lineage>
        <taxon>Bacteria</taxon>
        <taxon>Bacillati</taxon>
        <taxon>Cyanobacteriota</taxon>
        <taxon>Cyanophyceae</taxon>
        <taxon>Leptolyngbyales</taxon>
        <taxon>Leptolyngbyaceae</taxon>
        <taxon>Leptolyngbya group</taxon>
        <taxon>Leptolyngbya</taxon>
    </lineage>
</organism>